<reference evidence="2" key="1">
    <citation type="journal article" date="2022" name="bioRxiv">
        <title>Sequencing and chromosome-scale assembly of the giantPleurodeles waltlgenome.</title>
        <authorList>
            <person name="Brown T."/>
            <person name="Elewa A."/>
            <person name="Iarovenko S."/>
            <person name="Subramanian E."/>
            <person name="Araus A.J."/>
            <person name="Petzold A."/>
            <person name="Susuki M."/>
            <person name="Suzuki K.-i.T."/>
            <person name="Hayashi T."/>
            <person name="Toyoda A."/>
            <person name="Oliveira C."/>
            <person name="Osipova E."/>
            <person name="Leigh N.D."/>
            <person name="Simon A."/>
            <person name="Yun M.H."/>
        </authorList>
    </citation>
    <scope>NUCLEOTIDE SEQUENCE</scope>
    <source>
        <strain evidence="2">20211129_DDA</strain>
        <tissue evidence="2">Liver</tissue>
    </source>
</reference>
<gene>
    <name evidence="2" type="ORF">NDU88_004527</name>
</gene>
<evidence type="ECO:0000313" key="2">
    <source>
        <dbReference type="EMBL" id="KAJ1116312.1"/>
    </source>
</evidence>
<accession>A0AAV7NNT6</accession>
<dbReference type="EMBL" id="JANPWB010000012">
    <property type="protein sequence ID" value="KAJ1116312.1"/>
    <property type="molecule type" value="Genomic_DNA"/>
</dbReference>
<feature type="region of interest" description="Disordered" evidence="1">
    <location>
        <begin position="1"/>
        <end position="22"/>
    </location>
</feature>
<organism evidence="2 3">
    <name type="scientific">Pleurodeles waltl</name>
    <name type="common">Iberian ribbed newt</name>
    <dbReference type="NCBI Taxonomy" id="8319"/>
    <lineage>
        <taxon>Eukaryota</taxon>
        <taxon>Metazoa</taxon>
        <taxon>Chordata</taxon>
        <taxon>Craniata</taxon>
        <taxon>Vertebrata</taxon>
        <taxon>Euteleostomi</taxon>
        <taxon>Amphibia</taxon>
        <taxon>Batrachia</taxon>
        <taxon>Caudata</taxon>
        <taxon>Salamandroidea</taxon>
        <taxon>Salamandridae</taxon>
        <taxon>Pleurodelinae</taxon>
        <taxon>Pleurodeles</taxon>
    </lineage>
</organism>
<evidence type="ECO:0000313" key="3">
    <source>
        <dbReference type="Proteomes" id="UP001066276"/>
    </source>
</evidence>
<dbReference type="AlphaFoldDB" id="A0AAV7NNT6"/>
<sequence>MHPEGDTRHVASTIKPCLGHSDASQPLSATLITPQNRRSIFISLSALRLAAANWLIMASTSWRNPTRDRAAGATKGNISELAGDGQAAKINLEQVTRRINCM</sequence>
<proteinExistence type="predicted"/>
<name>A0AAV7NNT6_PLEWA</name>
<dbReference type="Proteomes" id="UP001066276">
    <property type="component" value="Chromosome 8"/>
</dbReference>
<keyword evidence="3" id="KW-1185">Reference proteome</keyword>
<evidence type="ECO:0000256" key="1">
    <source>
        <dbReference type="SAM" id="MobiDB-lite"/>
    </source>
</evidence>
<protein>
    <submittedName>
        <fullName evidence="2">Uncharacterized protein</fullName>
    </submittedName>
</protein>
<comment type="caution">
    <text evidence="2">The sequence shown here is derived from an EMBL/GenBank/DDBJ whole genome shotgun (WGS) entry which is preliminary data.</text>
</comment>